<gene>
    <name evidence="1" type="ORF">TNCT_58441</name>
</gene>
<evidence type="ECO:0000313" key="1">
    <source>
        <dbReference type="EMBL" id="GFQ84160.1"/>
    </source>
</evidence>
<sequence length="32" mass="3795">CIKLVLSHSDNLEDYNSIKAKSFDHRRQFSSR</sequence>
<dbReference type="AlphaFoldDB" id="A0A8X6FLT4"/>
<organism evidence="1 2">
    <name type="scientific">Trichonephila clavata</name>
    <name type="common">Joro spider</name>
    <name type="synonym">Nephila clavata</name>
    <dbReference type="NCBI Taxonomy" id="2740835"/>
    <lineage>
        <taxon>Eukaryota</taxon>
        <taxon>Metazoa</taxon>
        <taxon>Ecdysozoa</taxon>
        <taxon>Arthropoda</taxon>
        <taxon>Chelicerata</taxon>
        <taxon>Arachnida</taxon>
        <taxon>Araneae</taxon>
        <taxon>Araneomorphae</taxon>
        <taxon>Entelegynae</taxon>
        <taxon>Araneoidea</taxon>
        <taxon>Nephilidae</taxon>
        <taxon>Trichonephila</taxon>
    </lineage>
</organism>
<name>A0A8X6FLT4_TRICU</name>
<comment type="caution">
    <text evidence="1">The sequence shown here is derived from an EMBL/GenBank/DDBJ whole genome shotgun (WGS) entry which is preliminary data.</text>
</comment>
<accession>A0A8X6FLT4</accession>
<dbReference type="Proteomes" id="UP000887116">
    <property type="component" value="Unassembled WGS sequence"/>
</dbReference>
<keyword evidence="2" id="KW-1185">Reference proteome</keyword>
<feature type="non-terminal residue" evidence="1">
    <location>
        <position position="1"/>
    </location>
</feature>
<evidence type="ECO:0000313" key="2">
    <source>
        <dbReference type="Proteomes" id="UP000887116"/>
    </source>
</evidence>
<dbReference type="EMBL" id="BMAO01022768">
    <property type="protein sequence ID" value="GFQ84160.1"/>
    <property type="molecule type" value="Genomic_DNA"/>
</dbReference>
<protein>
    <submittedName>
        <fullName evidence="1">Uncharacterized protein</fullName>
    </submittedName>
</protein>
<proteinExistence type="predicted"/>
<reference evidence="1" key="1">
    <citation type="submission" date="2020-07" db="EMBL/GenBank/DDBJ databases">
        <title>Multicomponent nature underlies the extraordinary mechanical properties of spider dragline silk.</title>
        <authorList>
            <person name="Kono N."/>
            <person name="Nakamura H."/>
            <person name="Mori M."/>
            <person name="Yoshida Y."/>
            <person name="Ohtoshi R."/>
            <person name="Malay A.D."/>
            <person name="Moran D.A.P."/>
            <person name="Tomita M."/>
            <person name="Numata K."/>
            <person name="Arakawa K."/>
        </authorList>
    </citation>
    <scope>NUCLEOTIDE SEQUENCE</scope>
</reference>